<dbReference type="AlphaFoldDB" id="A0A9P0MPP2"/>
<protein>
    <submittedName>
        <fullName evidence="1">Uncharacterized protein</fullName>
    </submittedName>
</protein>
<dbReference type="EMBL" id="OV725081">
    <property type="protein sequence ID" value="CAH1402668.1"/>
    <property type="molecule type" value="Genomic_DNA"/>
</dbReference>
<reference evidence="1" key="1">
    <citation type="submission" date="2022-01" db="EMBL/GenBank/DDBJ databases">
        <authorList>
            <person name="King R."/>
        </authorList>
    </citation>
    <scope>NUCLEOTIDE SEQUENCE</scope>
</reference>
<evidence type="ECO:0000313" key="2">
    <source>
        <dbReference type="Proteomes" id="UP001152798"/>
    </source>
</evidence>
<organism evidence="1 2">
    <name type="scientific">Nezara viridula</name>
    <name type="common">Southern green stink bug</name>
    <name type="synonym">Cimex viridulus</name>
    <dbReference type="NCBI Taxonomy" id="85310"/>
    <lineage>
        <taxon>Eukaryota</taxon>
        <taxon>Metazoa</taxon>
        <taxon>Ecdysozoa</taxon>
        <taxon>Arthropoda</taxon>
        <taxon>Hexapoda</taxon>
        <taxon>Insecta</taxon>
        <taxon>Pterygota</taxon>
        <taxon>Neoptera</taxon>
        <taxon>Paraneoptera</taxon>
        <taxon>Hemiptera</taxon>
        <taxon>Heteroptera</taxon>
        <taxon>Panheteroptera</taxon>
        <taxon>Pentatomomorpha</taxon>
        <taxon>Pentatomoidea</taxon>
        <taxon>Pentatomidae</taxon>
        <taxon>Pentatominae</taxon>
        <taxon>Nezara</taxon>
    </lineage>
</organism>
<name>A0A9P0MPP2_NEZVI</name>
<dbReference type="Proteomes" id="UP001152798">
    <property type="component" value="Chromosome 5"/>
</dbReference>
<evidence type="ECO:0000313" key="1">
    <source>
        <dbReference type="EMBL" id="CAH1402668.1"/>
    </source>
</evidence>
<proteinExistence type="predicted"/>
<keyword evidence="2" id="KW-1185">Reference proteome</keyword>
<sequence length="88" mass="9805">MVGSPQGHSVLRGVRHNGIALHVLSSSYHTGLSLDHSRSIFANMAVIKPSGFVTYCHPTISNTKPRWAGKYDKACSKYNRRVYYKIAL</sequence>
<gene>
    <name evidence="1" type="ORF">NEZAVI_LOCUS11433</name>
</gene>
<accession>A0A9P0MPP2</accession>